<evidence type="ECO:0000256" key="3">
    <source>
        <dbReference type="SAM" id="MobiDB-lite"/>
    </source>
</evidence>
<name>A0A4W3HV18_CALMI</name>
<feature type="domain" description="Galectin" evidence="5">
    <location>
        <begin position="122"/>
        <end position="263"/>
    </location>
</feature>
<feature type="region of interest" description="Disordered" evidence="3">
    <location>
        <begin position="86"/>
        <end position="114"/>
    </location>
</feature>
<reference evidence="7" key="3">
    <citation type="journal article" date="2014" name="Nature">
        <title>Elephant shark genome provides unique insights into gnathostome evolution.</title>
        <authorList>
            <consortium name="International Elephant Shark Genome Sequencing Consortium"/>
            <person name="Venkatesh B."/>
            <person name="Lee A.P."/>
            <person name="Ravi V."/>
            <person name="Maurya A.K."/>
            <person name="Lian M.M."/>
            <person name="Swann J.B."/>
            <person name="Ohta Y."/>
            <person name="Flajnik M.F."/>
            <person name="Sutoh Y."/>
            <person name="Kasahara M."/>
            <person name="Hoon S."/>
            <person name="Gangu V."/>
            <person name="Roy S.W."/>
            <person name="Irimia M."/>
            <person name="Korzh V."/>
            <person name="Kondrychyn I."/>
            <person name="Lim Z.W."/>
            <person name="Tay B.H."/>
            <person name="Tohari S."/>
            <person name="Kong K.W."/>
            <person name="Ho S."/>
            <person name="Lorente-Galdos B."/>
            <person name="Quilez J."/>
            <person name="Marques-Bonet T."/>
            <person name="Raney B.J."/>
            <person name="Ingham P.W."/>
            <person name="Tay A."/>
            <person name="Hillier L.W."/>
            <person name="Minx P."/>
            <person name="Boehm T."/>
            <person name="Wilson R.K."/>
            <person name="Brenner S."/>
            <person name="Warren W.C."/>
        </authorList>
    </citation>
    <scope>NUCLEOTIDE SEQUENCE [LARGE SCALE GENOMIC DNA]</scope>
</reference>
<dbReference type="Gene3D" id="2.60.120.200">
    <property type="match status" value="1"/>
</dbReference>
<dbReference type="InterPro" id="IPR001079">
    <property type="entry name" value="Galectin_CRD"/>
</dbReference>
<keyword evidence="4" id="KW-0732">Signal</keyword>
<dbReference type="PANTHER" id="PTHR11346:SF86">
    <property type="entry name" value="GALECTIN"/>
    <property type="match status" value="1"/>
</dbReference>
<feature type="compositionally biased region" description="Basic and acidic residues" evidence="3">
    <location>
        <begin position="97"/>
        <end position="111"/>
    </location>
</feature>
<dbReference type="InterPro" id="IPR013320">
    <property type="entry name" value="ConA-like_dom_sf"/>
</dbReference>
<dbReference type="GeneTree" id="ENSGT00940000164928"/>
<protein>
    <recommendedName>
        <fullName evidence="2">Galectin</fullName>
    </recommendedName>
</protein>
<feature type="signal peptide" evidence="4">
    <location>
        <begin position="1"/>
        <end position="28"/>
    </location>
</feature>
<reference evidence="7" key="2">
    <citation type="journal article" date="2007" name="PLoS Biol.">
        <title>Survey sequencing and comparative analysis of the elephant shark (Callorhinchus milii) genome.</title>
        <authorList>
            <person name="Venkatesh B."/>
            <person name="Kirkness E.F."/>
            <person name="Loh Y.H."/>
            <person name="Halpern A.L."/>
            <person name="Lee A.P."/>
            <person name="Johnson J."/>
            <person name="Dandona N."/>
            <person name="Viswanathan L.D."/>
            <person name="Tay A."/>
            <person name="Venter J.C."/>
            <person name="Strausberg R.L."/>
            <person name="Brenner S."/>
        </authorList>
    </citation>
    <scope>NUCLEOTIDE SEQUENCE [LARGE SCALE GENOMIC DNA]</scope>
</reference>
<evidence type="ECO:0000313" key="7">
    <source>
        <dbReference type="Proteomes" id="UP000314986"/>
    </source>
</evidence>
<dbReference type="PROSITE" id="PS51304">
    <property type="entry name" value="GALECTIN"/>
    <property type="match status" value="1"/>
</dbReference>
<dbReference type="InParanoid" id="A0A4W3HV18"/>
<accession>A0A4W3HV18</accession>
<dbReference type="Proteomes" id="UP000314986">
    <property type="component" value="Unassembled WGS sequence"/>
</dbReference>
<dbReference type="InterPro" id="IPR044156">
    <property type="entry name" value="Galectin-like"/>
</dbReference>
<dbReference type="AlphaFoldDB" id="A0A4W3HV18"/>
<evidence type="ECO:0000256" key="2">
    <source>
        <dbReference type="RuleBase" id="RU102079"/>
    </source>
</evidence>
<sequence>MESVTALQLHCLALPCIALHCIALHCIALPYIALPCPALHCPALHCLALPCLELPCLALPWWMDAVASPPPAPTRSFMDSNYRPFTLPPPLRPSAAKAERNQQKESERMANNDKSAAAVRPFVGEIRNGLKPSMRITIIGIVHSQPKSFVVSLINNSSDPDTDIGLHLTVSFQDRSVIRNAKVSGEWGKEERILPYFPFTPSQDFKMEILCEHQQFRVQVDGQQQKLNSLGEQTHQQHGLPFPTHRKQEFEVSRLEIRSFSVKFQTPHMWKNNMQKSNC</sequence>
<reference evidence="6" key="5">
    <citation type="submission" date="2025-09" db="UniProtKB">
        <authorList>
            <consortium name="Ensembl"/>
        </authorList>
    </citation>
    <scope>IDENTIFICATION</scope>
</reference>
<dbReference type="Pfam" id="PF00337">
    <property type="entry name" value="Gal-bind_lectin"/>
    <property type="match status" value="1"/>
</dbReference>
<evidence type="ECO:0000256" key="4">
    <source>
        <dbReference type="SAM" id="SignalP"/>
    </source>
</evidence>
<feature type="chain" id="PRO_5042216890" description="Galectin" evidence="4">
    <location>
        <begin position="29"/>
        <end position="279"/>
    </location>
</feature>
<dbReference type="GO" id="GO:0030246">
    <property type="term" value="F:carbohydrate binding"/>
    <property type="evidence" value="ECO:0007669"/>
    <property type="project" value="UniProtKB-UniRule"/>
</dbReference>
<keyword evidence="1 2" id="KW-0430">Lectin</keyword>
<organism evidence="6 7">
    <name type="scientific">Callorhinchus milii</name>
    <name type="common">Ghost shark</name>
    <dbReference type="NCBI Taxonomy" id="7868"/>
    <lineage>
        <taxon>Eukaryota</taxon>
        <taxon>Metazoa</taxon>
        <taxon>Chordata</taxon>
        <taxon>Craniata</taxon>
        <taxon>Vertebrata</taxon>
        <taxon>Chondrichthyes</taxon>
        <taxon>Holocephali</taxon>
        <taxon>Chimaeriformes</taxon>
        <taxon>Callorhinchidae</taxon>
        <taxon>Callorhinchus</taxon>
    </lineage>
</organism>
<proteinExistence type="predicted"/>
<dbReference type="CDD" id="cd00070">
    <property type="entry name" value="GLECT"/>
    <property type="match status" value="1"/>
</dbReference>
<dbReference type="SMART" id="SM00276">
    <property type="entry name" value="GLECT"/>
    <property type="match status" value="1"/>
</dbReference>
<reference evidence="7" key="1">
    <citation type="journal article" date="2006" name="Science">
        <title>Ancient noncoding elements conserved in the human genome.</title>
        <authorList>
            <person name="Venkatesh B."/>
            <person name="Kirkness E.F."/>
            <person name="Loh Y.H."/>
            <person name="Halpern A.L."/>
            <person name="Lee A.P."/>
            <person name="Johnson J."/>
            <person name="Dandona N."/>
            <person name="Viswanathan L.D."/>
            <person name="Tay A."/>
            <person name="Venter J.C."/>
            <person name="Strausberg R.L."/>
            <person name="Brenner S."/>
        </authorList>
    </citation>
    <scope>NUCLEOTIDE SEQUENCE [LARGE SCALE GENOMIC DNA]</scope>
</reference>
<dbReference type="PANTHER" id="PTHR11346">
    <property type="entry name" value="GALECTIN"/>
    <property type="match status" value="1"/>
</dbReference>
<evidence type="ECO:0000256" key="1">
    <source>
        <dbReference type="ARBA" id="ARBA00022734"/>
    </source>
</evidence>
<dbReference type="Ensembl" id="ENSCMIT00000021663.1">
    <property type="protein sequence ID" value="ENSCMIP00000021278.1"/>
    <property type="gene ID" value="ENSCMIG00000009723.1"/>
</dbReference>
<dbReference type="SUPFAM" id="SSF49899">
    <property type="entry name" value="Concanavalin A-like lectins/glucanases"/>
    <property type="match status" value="1"/>
</dbReference>
<reference evidence="6" key="4">
    <citation type="submission" date="2025-08" db="UniProtKB">
        <authorList>
            <consortium name="Ensembl"/>
        </authorList>
    </citation>
    <scope>IDENTIFICATION</scope>
</reference>
<evidence type="ECO:0000259" key="5">
    <source>
        <dbReference type="PROSITE" id="PS51304"/>
    </source>
</evidence>
<evidence type="ECO:0000313" key="6">
    <source>
        <dbReference type="Ensembl" id="ENSCMIP00000021278.1"/>
    </source>
</evidence>
<keyword evidence="7" id="KW-1185">Reference proteome</keyword>
<dbReference type="SMART" id="SM00908">
    <property type="entry name" value="Gal-bind_lectin"/>
    <property type="match status" value="1"/>
</dbReference>